<dbReference type="Gene3D" id="2.40.30.170">
    <property type="match status" value="1"/>
</dbReference>
<reference evidence="8 9" key="1">
    <citation type="submission" date="2019-09" db="EMBL/GenBank/DDBJ databases">
        <authorList>
            <person name="Li Y."/>
        </authorList>
    </citation>
    <scope>NUCLEOTIDE SEQUENCE [LARGE SCALE GENOMIC DNA]</scope>
    <source>
        <strain evidence="8 9">L3-3HA</strain>
    </source>
</reference>
<dbReference type="OrthoDB" id="1185083at2"/>
<feature type="domain" description="Multidrug resistance protein MdtA-like C-terminal permuted SH3" evidence="7">
    <location>
        <begin position="307"/>
        <end position="365"/>
    </location>
</feature>
<dbReference type="NCBIfam" id="TIGR01730">
    <property type="entry name" value="RND_mfp"/>
    <property type="match status" value="1"/>
</dbReference>
<proteinExistence type="inferred from homology"/>
<evidence type="ECO:0000259" key="4">
    <source>
        <dbReference type="Pfam" id="PF25876"/>
    </source>
</evidence>
<keyword evidence="9" id="KW-1185">Reference proteome</keyword>
<dbReference type="InterPro" id="IPR058625">
    <property type="entry name" value="MdtA-like_BSH"/>
</dbReference>
<dbReference type="Pfam" id="PF25967">
    <property type="entry name" value="RND-MFP_C"/>
    <property type="match status" value="1"/>
</dbReference>
<gene>
    <name evidence="8" type="ORF">FJU30_23715</name>
</gene>
<dbReference type="Gene3D" id="2.40.420.20">
    <property type="match status" value="1"/>
</dbReference>
<sequence length="380" mass="40345">MSENYATHARHALHQLIVPIRHFKLSPALSLLCLAPLLLAGCRDAEPQHNVPPRPVRYVTAPQPSAGIPSVRIGEIRAHDEISLGFRLDGRMLSRQADVGQRVTKGQVLAALESDTGRNQLSSARAELDSARAAERVAALTLNRMKSLMPSGAIARVQLDTATSDWQSAVSRRQSSEAALKNAQDNLAWTQLTAPQSGVITQVSASAGQVVSAGQAVFTLAANNGRDAVFDVADPQALDRNRSGRFTISLLSEPSVQVTGLLRDISPQADAQTRTWRVRIALDNPPEAMALGASVQGEMPLSGPGMIAIPASALTQTGDSAAVFVVDNSRQLHLRPVSPGKYTASTVFISRGVQPGEKVVTAGVSKLREGETVTLGEEAK</sequence>
<name>A0A5J5FS99_9GAMM</name>
<dbReference type="InterPro" id="IPR058624">
    <property type="entry name" value="MdtA-like_HH"/>
</dbReference>
<dbReference type="InterPro" id="IPR058627">
    <property type="entry name" value="MdtA-like_C"/>
</dbReference>
<feature type="domain" description="Multidrug resistance protein MdtA-like alpha-helical hairpin" evidence="4">
    <location>
        <begin position="120"/>
        <end position="190"/>
    </location>
</feature>
<comment type="caution">
    <text evidence="8">The sequence shown here is derived from an EMBL/GenBank/DDBJ whole genome shotgun (WGS) entry which is preliminary data.</text>
</comment>
<dbReference type="RefSeq" id="WP_150437436.1">
    <property type="nucleotide sequence ID" value="NZ_VYKJ01000017.1"/>
</dbReference>
<dbReference type="AlphaFoldDB" id="A0A5J5FS99"/>
<evidence type="ECO:0000313" key="8">
    <source>
        <dbReference type="EMBL" id="KAA8995759.1"/>
    </source>
</evidence>
<dbReference type="Gene3D" id="1.10.287.470">
    <property type="entry name" value="Helix hairpin bin"/>
    <property type="match status" value="1"/>
</dbReference>
<dbReference type="InterPro" id="IPR006143">
    <property type="entry name" value="RND_pump_MFP"/>
</dbReference>
<protein>
    <submittedName>
        <fullName evidence="8">Efflux RND transporter periplasmic adaptor subunit</fullName>
    </submittedName>
</protein>
<feature type="domain" description="Multidrug resistance protein MdtA-like barrel-sandwich hybrid" evidence="5">
    <location>
        <begin position="83"/>
        <end position="218"/>
    </location>
</feature>
<dbReference type="Pfam" id="PF25954">
    <property type="entry name" value="Beta-barrel_RND_2"/>
    <property type="match status" value="1"/>
</dbReference>
<dbReference type="EMBL" id="VYKJ01000017">
    <property type="protein sequence ID" value="KAA8995759.1"/>
    <property type="molecule type" value="Genomic_DNA"/>
</dbReference>
<dbReference type="Gene3D" id="2.40.50.100">
    <property type="match status" value="1"/>
</dbReference>
<dbReference type="GO" id="GO:0015562">
    <property type="term" value="F:efflux transmembrane transporter activity"/>
    <property type="evidence" value="ECO:0007669"/>
    <property type="project" value="TreeGrafter"/>
</dbReference>
<dbReference type="Proteomes" id="UP000335415">
    <property type="component" value="Unassembled WGS sequence"/>
</dbReference>
<comment type="similarity">
    <text evidence="2">Belongs to the membrane fusion protein (MFP) (TC 8.A.1) family.</text>
</comment>
<dbReference type="Pfam" id="PF25917">
    <property type="entry name" value="BSH_RND"/>
    <property type="match status" value="1"/>
</dbReference>
<dbReference type="PANTHER" id="PTHR30469">
    <property type="entry name" value="MULTIDRUG RESISTANCE PROTEIN MDTA"/>
    <property type="match status" value="1"/>
</dbReference>
<evidence type="ECO:0000313" key="9">
    <source>
        <dbReference type="Proteomes" id="UP000335415"/>
    </source>
</evidence>
<accession>A0A5J5FS99</accession>
<evidence type="ECO:0000259" key="6">
    <source>
        <dbReference type="Pfam" id="PF25954"/>
    </source>
</evidence>
<dbReference type="PANTHER" id="PTHR30469:SF15">
    <property type="entry name" value="HLYD FAMILY OF SECRETION PROTEINS"/>
    <property type="match status" value="1"/>
</dbReference>
<comment type="subcellular location">
    <subcellularLocation>
        <location evidence="1">Cell envelope</location>
    </subcellularLocation>
</comment>
<dbReference type="InterPro" id="IPR058792">
    <property type="entry name" value="Beta-barrel_RND_2"/>
</dbReference>
<keyword evidence="3" id="KW-0813">Transport</keyword>
<evidence type="ECO:0000259" key="7">
    <source>
        <dbReference type="Pfam" id="PF25967"/>
    </source>
</evidence>
<evidence type="ECO:0000256" key="1">
    <source>
        <dbReference type="ARBA" id="ARBA00004196"/>
    </source>
</evidence>
<evidence type="ECO:0000256" key="2">
    <source>
        <dbReference type="ARBA" id="ARBA00009477"/>
    </source>
</evidence>
<evidence type="ECO:0000259" key="5">
    <source>
        <dbReference type="Pfam" id="PF25917"/>
    </source>
</evidence>
<evidence type="ECO:0000256" key="3">
    <source>
        <dbReference type="ARBA" id="ARBA00022448"/>
    </source>
</evidence>
<dbReference type="GO" id="GO:1990281">
    <property type="term" value="C:efflux pump complex"/>
    <property type="evidence" value="ECO:0007669"/>
    <property type="project" value="TreeGrafter"/>
</dbReference>
<organism evidence="8 9">
    <name type="scientific">Affinibrenneria salicis</name>
    <dbReference type="NCBI Taxonomy" id="2590031"/>
    <lineage>
        <taxon>Bacteria</taxon>
        <taxon>Pseudomonadati</taxon>
        <taxon>Pseudomonadota</taxon>
        <taxon>Gammaproteobacteria</taxon>
        <taxon>Enterobacterales</taxon>
        <taxon>Pectobacteriaceae</taxon>
        <taxon>Affinibrenneria</taxon>
    </lineage>
</organism>
<dbReference type="SUPFAM" id="SSF111369">
    <property type="entry name" value="HlyD-like secretion proteins"/>
    <property type="match status" value="1"/>
</dbReference>
<dbReference type="Pfam" id="PF25876">
    <property type="entry name" value="HH_MFP_RND"/>
    <property type="match status" value="1"/>
</dbReference>
<feature type="domain" description="CusB-like beta-barrel" evidence="6">
    <location>
        <begin position="231"/>
        <end position="296"/>
    </location>
</feature>